<gene>
    <name evidence="1" type="ORF">MCOR_49705</name>
</gene>
<dbReference type="AlphaFoldDB" id="A0A6J8E9Q0"/>
<proteinExistence type="predicted"/>
<reference evidence="1 2" key="1">
    <citation type="submission" date="2020-06" db="EMBL/GenBank/DDBJ databases">
        <authorList>
            <person name="Li R."/>
            <person name="Bekaert M."/>
        </authorList>
    </citation>
    <scope>NUCLEOTIDE SEQUENCE [LARGE SCALE GENOMIC DNA]</scope>
    <source>
        <strain evidence="2">wild</strain>
    </source>
</reference>
<dbReference type="EMBL" id="CACVKT020008729">
    <property type="protein sequence ID" value="CAC5417160.1"/>
    <property type="molecule type" value="Genomic_DNA"/>
</dbReference>
<evidence type="ECO:0000313" key="2">
    <source>
        <dbReference type="Proteomes" id="UP000507470"/>
    </source>
</evidence>
<name>A0A6J8E9Q0_MYTCO</name>
<evidence type="ECO:0008006" key="3">
    <source>
        <dbReference type="Google" id="ProtNLM"/>
    </source>
</evidence>
<protein>
    <recommendedName>
        <fullName evidence="3">SUEL-type lectin domain-containing protein</fullName>
    </recommendedName>
</protein>
<keyword evidence="2" id="KW-1185">Reference proteome</keyword>
<dbReference type="OrthoDB" id="6154580at2759"/>
<dbReference type="Proteomes" id="UP000507470">
    <property type="component" value="Unassembled WGS sequence"/>
</dbReference>
<accession>A0A6J8E9Q0</accession>
<sequence>MTLQLKSYTACYGNTGLDNFLQPSCATGEKMAVVGLSALAKKLSTSCPVEITISNVAVTPDTCCHYDTIDCSISHENSLYRNYYQQCNGKAGCILQVSWLPTTCNQTVFLDRTNYMKLDYYCIFDQGQDPCSDFSTKDSRVFLWNSGYPSSSLTGSLTCKCSVEASCESTVMLTAIDLRLGNSTVCGQSIIITDGSTVIMFDCRDNNDYLPKIFYVSTSHFIQIQIVDNLGFADGYYFILIEGVSTGAELTLSCGSTSQVTPTVPFTSLSDCPRTHVTTETTITPFFTFTKI</sequence>
<organism evidence="1 2">
    <name type="scientific">Mytilus coruscus</name>
    <name type="common">Sea mussel</name>
    <dbReference type="NCBI Taxonomy" id="42192"/>
    <lineage>
        <taxon>Eukaryota</taxon>
        <taxon>Metazoa</taxon>
        <taxon>Spiralia</taxon>
        <taxon>Lophotrochozoa</taxon>
        <taxon>Mollusca</taxon>
        <taxon>Bivalvia</taxon>
        <taxon>Autobranchia</taxon>
        <taxon>Pteriomorphia</taxon>
        <taxon>Mytilida</taxon>
        <taxon>Mytiloidea</taxon>
        <taxon>Mytilidae</taxon>
        <taxon>Mytilinae</taxon>
        <taxon>Mytilus</taxon>
    </lineage>
</organism>
<evidence type="ECO:0000313" key="1">
    <source>
        <dbReference type="EMBL" id="CAC5417160.1"/>
    </source>
</evidence>